<accession>A0A261Y5J3</accession>
<keyword evidence="4" id="KW-1185">Reference proteome</keyword>
<dbReference type="GO" id="GO:0005643">
    <property type="term" value="C:nuclear pore"/>
    <property type="evidence" value="ECO:0007669"/>
    <property type="project" value="TreeGrafter"/>
</dbReference>
<dbReference type="SUPFAM" id="SSF50978">
    <property type="entry name" value="WD40 repeat-like"/>
    <property type="match status" value="1"/>
</dbReference>
<dbReference type="Gene3D" id="2.130.10.10">
    <property type="entry name" value="YVTN repeat-like/Quinoprotein amine dehydrogenase"/>
    <property type="match status" value="2"/>
</dbReference>
<evidence type="ECO:0000313" key="4">
    <source>
        <dbReference type="Proteomes" id="UP000242875"/>
    </source>
</evidence>
<dbReference type="AlphaFoldDB" id="A0A261Y5J3"/>
<dbReference type="OrthoDB" id="10251741at2759"/>
<gene>
    <name evidence="3" type="ORF">BZG36_00913</name>
</gene>
<dbReference type="InterPro" id="IPR024977">
    <property type="entry name" value="Apc4-like_WD40_dom"/>
</dbReference>
<dbReference type="PANTHER" id="PTHR14494">
    <property type="entry name" value="ALADIN/ADRACALIN/AAAS"/>
    <property type="match status" value="1"/>
</dbReference>
<feature type="repeat" description="WD" evidence="1">
    <location>
        <begin position="297"/>
        <end position="332"/>
    </location>
</feature>
<keyword evidence="1" id="KW-0853">WD repeat</keyword>
<dbReference type="InterPro" id="IPR036322">
    <property type="entry name" value="WD40_repeat_dom_sf"/>
</dbReference>
<evidence type="ECO:0000259" key="2">
    <source>
        <dbReference type="Pfam" id="PF12894"/>
    </source>
</evidence>
<comment type="caution">
    <text evidence="3">The sequence shown here is derived from an EMBL/GenBank/DDBJ whole genome shotgun (WGS) entry which is preliminary data.</text>
</comment>
<evidence type="ECO:0000313" key="3">
    <source>
        <dbReference type="EMBL" id="OZJ05886.1"/>
    </source>
</evidence>
<dbReference type="PANTHER" id="PTHR14494:SF0">
    <property type="entry name" value="ALADIN"/>
    <property type="match status" value="1"/>
</dbReference>
<dbReference type="Pfam" id="PF00400">
    <property type="entry name" value="WD40"/>
    <property type="match status" value="1"/>
</dbReference>
<sequence length="509" mass="56941">MRSIPDVNEYTVAEIASQLVDLCIAIVCVGGDDDPQLSRYVEAKGLVTTPTLLPQTLDREKIDDDHEKQRQIQGRPSAWEELSRELLPAQVYDMLDRAMHITGEYGDLISSNVEWFNGILMNAIRIVSPPQVPPKVRSIVRGLAWHPYRQLLAVAQDDDVVYFYDLKSESWSEQVLIHPMQHDIRCLEWSRHHTDKLAVGCRDGVCLWEVKLVSKTDSAPKEFSDVIATRFNIRQPQILAATVVNSAWCQFLVFPNHTDISTLSWDPTTGSNLLASGSVTGNAIVVWDTLLGSSTAIRRPGKGISVIQWSPDGSLLFTAYTSGTVRIWNTRTWQPAIYHIHKSQIVQSACWTRDSKAILYCLENGSTIYTMQLVSTMREVAWKQGTLHSFPSQPELCRLPSGKSTLLGGPIQNIVIDEDTGERMVVQFEHSELLAVLLLKSDTSDASPDEWGLLNGFIRGPSWPANASKGDQEPRPCLAAFCHGYRAGSILSIAWEEGSINFVPFYFEK</sequence>
<dbReference type="SMART" id="SM00320">
    <property type="entry name" value="WD40"/>
    <property type="match status" value="4"/>
</dbReference>
<name>A0A261Y5J3_9FUNG</name>
<protein>
    <recommendedName>
        <fullName evidence="2">Anaphase-promoting complex subunit 4-like WD40 domain-containing protein</fullName>
    </recommendedName>
</protein>
<reference evidence="3 4" key="1">
    <citation type="journal article" date="2017" name="Mycologia">
        <title>Bifiguratus adelaidae, gen. et sp. nov., a new member of Mucoromycotina in endophytic and soil-dwelling habitats.</title>
        <authorList>
            <person name="Torres-Cruz T.J."/>
            <person name="Billingsley Tobias T.L."/>
            <person name="Almatruk M."/>
            <person name="Hesse C."/>
            <person name="Kuske C.R."/>
            <person name="Desiro A."/>
            <person name="Benucci G.M."/>
            <person name="Bonito G."/>
            <person name="Stajich J.E."/>
            <person name="Dunlap C."/>
            <person name="Arnold A.E."/>
            <person name="Porras-Alfaro A."/>
        </authorList>
    </citation>
    <scope>NUCLEOTIDE SEQUENCE [LARGE SCALE GENOMIC DNA]</scope>
    <source>
        <strain evidence="3 4">AZ0501</strain>
    </source>
</reference>
<dbReference type="InterPro" id="IPR001680">
    <property type="entry name" value="WD40_rpt"/>
</dbReference>
<evidence type="ECO:0000256" key="1">
    <source>
        <dbReference type="PROSITE-ProRule" id="PRU00221"/>
    </source>
</evidence>
<proteinExistence type="predicted"/>
<dbReference type="EMBL" id="MVBO01000009">
    <property type="protein sequence ID" value="OZJ05886.1"/>
    <property type="molecule type" value="Genomic_DNA"/>
</dbReference>
<dbReference type="GO" id="GO:0006913">
    <property type="term" value="P:nucleocytoplasmic transport"/>
    <property type="evidence" value="ECO:0007669"/>
    <property type="project" value="TreeGrafter"/>
</dbReference>
<dbReference type="PROSITE" id="PS50294">
    <property type="entry name" value="WD_REPEATS_REGION"/>
    <property type="match status" value="1"/>
</dbReference>
<dbReference type="PROSITE" id="PS50082">
    <property type="entry name" value="WD_REPEATS_2"/>
    <property type="match status" value="1"/>
</dbReference>
<dbReference type="Pfam" id="PF12894">
    <property type="entry name" value="ANAPC4_WD40"/>
    <property type="match status" value="1"/>
</dbReference>
<feature type="domain" description="Anaphase-promoting complex subunit 4-like WD40" evidence="2">
    <location>
        <begin position="134"/>
        <end position="191"/>
    </location>
</feature>
<organism evidence="3 4">
    <name type="scientific">Bifiguratus adelaidae</name>
    <dbReference type="NCBI Taxonomy" id="1938954"/>
    <lineage>
        <taxon>Eukaryota</taxon>
        <taxon>Fungi</taxon>
        <taxon>Fungi incertae sedis</taxon>
        <taxon>Mucoromycota</taxon>
        <taxon>Mucoromycotina</taxon>
        <taxon>Endogonomycetes</taxon>
        <taxon>Endogonales</taxon>
        <taxon>Endogonales incertae sedis</taxon>
        <taxon>Bifiguratus</taxon>
    </lineage>
</organism>
<dbReference type="Proteomes" id="UP000242875">
    <property type="component" value="Unassembled WGS sequence"/>
</dbReference>
<dbReference type="InterPro" id="IPR045139">
    <property type="entry name" value="Aladin"/>
</dbReference>
<dbReference type="InterPro" id="IPR015943">
    <property type="entry name" value="WD40/YVTN_repeat-like_dom_sf"/>
</dbReference>